<evidence type="ECO:0000259" key="2">
    <source>
        <dbReference type="Pfam" id="PF00636"/>
    </source>
</evidence>
<dbReference type="InterPro" id="IPR000999">
    <property type="entry name" value="RNase_III_dom"/>
</dbReference>
<feature type="region of interest" description="Disordered" evidence="1">
    <location>
        <begin position="21"/>
        <end position="53"/>
    </location>
</feature>
<dbReference type="GeneID" id="111318607"/>
<organism evidence="3 4">
    <name type="scientific">Durio zibethinus</name>
    <name type="common">Durian</name>
    <dbReference type="NCBI Taxonomy" id="66656"/>
    <lineage>
        <taxon>Eukaryota</taxon>
        <taxon>Viridiplantae</taxon>
        <taxon>Streptophyta</taxon>
        <taxon>Embryophyta</taxon>
        <taxon>Tracheophyta</taxon>
        <taxon>Spermatophyta</taxon>
        <taxon>Magnoliopsida</taxon>
        <taxon>eudicotyledons</taxon>
        <taxon>Gunneridae</taxon>
        <taxon>Pentapetalae</taxon>
        <taxon>rosids</taxon>
        <taxon>malvids</taxon>
        <taxon>Malvales</taxon>
        <taxon>Malvaceae</taxon>
        <taxon>Helicteroideae</taxon>
        <taxon>Durio</taxon>
    </lineage>
</organism>
<dbReference type="OrthoDB" id="495795at2759"/>
<dbReference type="KEGG" id="dzi:111318607"/>
<evidence type="ECO:0000256" key="1">
    <source>
        <dbReference type="SAM" id="MobiDB-lite"/>
    </source>
</evidence>
<dbReference type="PANTHER" id="PTHR34276:SF1">
    <property type="entry name" value="MINI-RIBONUCLEASE 3"/>
    <property type="match status" value="1"/>
</dbReference>
<keyword evidence="3" id="KW-1185">Reference proteome</keyword>
<dbReference type="Gene3D" id="1.10.1520.10">
    <property type="entry name" value="Ribonuclease III domain"/>
    <property type="match status" value="1"/>
</dbReference>
<sequence length="240" mass="27129">MAVLTWTPSPTAVPMAVRASWDTQQRPSYNPNAPRKLKPNPNPNLKPSPTVTLSTRTDPSVFDILKRPTQEATPVKEDFDDSYMGYERWLPNPPKVEKPRSVFNAATLAYIGDCIYELYARRHFLFPPLSIEEYNDRVTSVVRCEAQDALLQELLNDSFLSNNERDVLRWGKNISSTKTRTKKRTGAAVYNRASSLETLIGYLYLTNVNRLEKLMAKLGFSTGASTEMILKEVNGAKPVQ</sequence>
<protein>
    <submittedName>
        <fullName evidence="4">Uncharacterized protein LOC111318607 isoform X1</fullName>
    </submittedName>
</protein>
<accession>A0A6P6BJB9</accession>
<name>A0A6P6BJB9_DURZI</name>
<gene>
    <name evidence="4" type="primary">LOC111318607</name>
</gene>
<dbReference type="AlphaFoldDB" id="A0A6P6BJB9"/>
<dbReference type="GO" id="GO:0006396">
    <property type="term" value="P:RNA processing"/>
    <property type="evidence" value="ECO:0007669"/>
    <property type="project" value="InterPro"/>
</dbReference>
<dbReference type="SUPFAM" id="SSF69065">
    <property type="entry name" value="RNase III domain-like"/>
    <property type="match status" value="1"/>
</dbReference>
<dbReference type="RefSeq" id="XP_022777217.1">
    <property type="nucleotide sequence ID" value="XM_022921482.1"/>
</dbReference>
<feature type="domain" description="RNase III" evidence="2">
    <location>
        <begin position="107"/>
        <end position="207"/>
    </location>
</feature>
<dbReference type="PANTHER" id="PTHR34276">
    <property type="entry name" value="MINI-RIBONUCLEASE 3"/>
    <property type="match status" value="1"/>
</dbReference>
<proteinExistence type="predicted"/>
<dbReference type="GO" id="GO:0004525">
    <property type="term" value="F:ribonuclease III activity"/>
    <property type="evidence" value="ECO:0007669"/>
    <property type="project" value="InterPro"/>
</dbReference>
<dbReference type="InterPro" id="IPR036389">
    <property type="entry name" value="RNase_III_sf"/>
</dbReference>
<dbReference type="Proteomes" id="UP000515121">
    <property type="component" value="Unplaced"/>
</dbReference>
<dbReference type="CDD" id="cd00593">
    <property type="entry name" value="RIBOc"/>
    <property type="match status" value="1"/>
</dbReference>
<evidence type="ECO:0000313" key="4">
    <source>
        <dbReference type="RefSeq" id="XP_022777217.1"/>
    </source>
</evidence>
<dbReference type="Pfam" id="PF00636">
    <property type="entry name" value="Ribonuclease_3"/>
    <property type="match status" value="1"/>
</dbReference>
<evidence type="ECO:0000313" key="3">
    <source>
        <dbReference type="Proteomes" id="UP000515121"/>
    </source>
</evidence>
<reference evidence="4" key="1">
    <citation type="submission" date="2025-08" db="UniProtKB">
        <authorList>
            <consortium name="RefSeq"/>
        </authorList>
    </citation>
    <scope>IDENTIFICATION</scope>
    <source>
        <tissue evidence="4">Fruit stalk</tissue>
    </source>
</reference>